<dbReference type="RefSeq" id="WP_138552291.1">
    <property type="nucleotide sequence ID" value="NZ_PNCH01000035.1"/>
</dbReference>
<dbReference type="Proteomes" id="UP000310249">
    <property type="component" value="Unassembled WGS sequence"/>
</dbReference>
<gene>
    <name evidence="1" type="ORF">CWB99_17900</name>
</gene>
<reference evidence="2" key="2">
    <citation type="submission" date="2019-06" db="EMBL/GenBank/DDBJ databases">
        <title>Co-occurence of chitin degradation, pigmentation and bioactivity in marine Pseudoalteromonas.</title>
        <authorList>
            <person name="Sonnenschein E.C."/>
            <person name="Bech P.K."/>
        </authorList>
    </citation>
    <scope>NUCLEOTIDE SEQUENCE [LARGE SCALE GENOMIC DNA]</scope>
    <source>
        <strain evidence="2">S2676</strain>
    </source>
</reference>
<dbReference type="AlphaFoldDB" id="A0A5S3WHT1"/>
<name>A0A5S3WHT1_9GAMM</name>
<dbReference type="OrthoDB" id="6305254at2"/>
<accession>A0A5S3WHT1</accession>
<evidence type="ECO:0000313" key="2">
    <source>
        <dbReference type="Proteomes" id="UP000310249"/>
    </source>
</evidence>
<evidence type="ECO:0008006" key="3">
    <source>
        <dbReference type="Google" id="ProtNLM"/>
    </source>
</evidence>
<reference evidence="1 2" key="1">
    <citation type="submission" date="2018-01" db="EMBL/GenBank/DDBJ databases">
        <authorList>
            <person name="Paulsen S."/>
            <person name="Gram L.K."/>
        </authorList>
    </citation>
    <scope>NUCLEOTIDE SEQUENCE [LARGE SCALE GENOMIC DNA]</scope>
    <source>
        <strain evidence="1 2">S2676</strain>
    </source>
</reference>
<proteinExistence type="predicted"/>
<protein>
    <recommendedName>
        <fullName evidence="3">STAS/SEC14 domain-containing protein</fullName>
    </recommendedName>
</protein>
<dbReference type="EMBL" id="PNCI01000042">
    <property type="protein sequence ID" value="TMP26732.1"/>
    <property type="molecule type" value="Genomic_DNA"/>
</dbReference>
<organism evidence="1 2">
    <name type="scientific">Pseudoalteromonas rubra</name>
    <dbReference type="NCBI Taxonomy" id="43658"/>
    <lineage>
        <taxon>Bacteria</taxon>
        <taxon>Pseudomonadati</taxon>
        <taxon>Pseudomonadota</taxon>
        <taxon>Gammaproteobacteria</taxon>
        <taxon>Alteromonadales</taxon>
        <taxon>Pseudoalteromonadaceae</taxon>
        <taxon>Pseudoalteromonas</taxon>
    </lineage>
</organism>
<sequence length="138" mass="15609">MFAAHGKWQINIAPPVIFVNLIGAFNREGVRAFEQQAVTEVSFFPAGSLQRVVINLAQCELATSDSMEALQSYFSEVAQRGYQEIDFIGVNALSRQLLTRLWQEQPVKVLFYLDADAYLIQHPHYRDAAPWLSASMTE</sequence>
<comment type="caution">
    <text evidence="1">The sequence shown here is derived from an EMBL/GenBank/DDBJ whole genome shotgun (WGS) entry which is preliminary data.</text>
</comment>
<evidence type="ECO:0000313" key="1">
    <source>
        <dbReference type="EMBL" id="TMP26732.1"/>
    </source>
</evidence>